<organism evidence="1 2">
    <name type="scientific">Aspergillus brunneoviolaceus CBS 621.78</name>
    <dbReference type="NCBI Taxonomy" id="1450534"/>
    <lineage>
        <taxon>Eukaryota</taxon>
        <taxon>Fungi</taxon>
        <taxon>Dikarya</taxon>
        <taxon>Ascomycota</taxon>
        <taxon>Pezizomycotina</taxon>
        <taxon>Eurotiomycetes</taxon>
        <taxon>Eurotiomycetidae</taxon>
        <taxon>Eurotiales</taxon>
        <taxon>Aspergillaceae</taxon>
        <taxon>Aspergillus</taxon>
        <taxon>Aspergillus subgen. Circumdati</taxon>
    </lineage>
</organism>
<reference evidence="1" key="1">
    <citation type="submission" date="2018-02" db="EMBL/GenBank/DDBJ databases">
        <title>The genomes of Aspergillus section Nigri reveals drivers in fungal speciation.</title>
        <authorList>
            <consortium name="DOE Joint Genome Institute"/>
            <person name="Vesth T.C."/>
            <person name="Nybo J."/>
            <person name="Theobald S."/>
            <person name="Brandl J."/>
            <person name="Frisvad J.C."/>
            <person name="Nielsen K.F."/>
            <person name="Lyhne E.K."/>
            <person name="Kogle M.E."/>
            <person name="Kuo A."/>
            <person name="Riley R."/>
            <person name="Clum A."/>
            <person name="Nolan M."/>
            <person name="Lipzen A."/>
            <person name="Salamov A."/>
            <person name="Henrissat B."/>
            <person name="Wiebenga A."/>
            <person name="De vries R.P."/>
            <person name="Grigoriev I.V."/>
            <person name="Mortensen U.H."/>
            <person name="Andersen M.R."/>
            <person name="Baker S.E."/>
        </authorList>
    </citation>
    <scope>NUCLEOTIDE SEQUENCE</scope>
    <source>
        <strain evidence="1">CBS 621.78</strain>
    </source>
</reference>
<keyword evidence="2" id="KW-1185">Reference proteome</keyword>
<evidence type="ECO:0000313" key="2">
    <source>
        <dbReference type="Proteomes" id="UP000249057"/>
    </source>
</evidence>
<protein>
    <submittedName>
        <fullName evidence="1">Uncharacterized protein</fullName>
    </submittedName>
</protein>
<gene>
    <name evidence="1" type="ORF">BO95DRAFT_202516</name>
</gene>
<accession>A0ACD1G3C0</accession>
<proteinExistence type="predicted"/>
<sequence>MRTKISEQFLTLRSQYHFLAGIFVLFYLPGITEEREEERPPASEEGGGEENITTCLISGNSHVLSLLVFNFLNWKMGIDGSVTPVGGGWMRRALSVEGRLSASQQREGVSRASIPRQQSAVMGKGISFSRCTIVKDRKAYNASALRETSGKFEEDRLCVRVSENAQ</sequence>
<name>A0ACD1G3C0_9EURO</name>
<evidence type="ECO:0000313" key="1">
    <source>
        <dbReference type="EMBL" id="RAH43715.1"/>
    </source>
</evidence>
<dbReference type="EMBL" id="KZ825360">
    <property type="protein sequence ID" value="RAH43715.1"/>
    <property type="molecule type" value="Genomic_DNA"/>
</dbReference>
<dbReference type="Proteomes" id="UP000249057">
    <property type="component" value="Unassembled WGS sequence"/>
</dbReference>